<gene>
    <name evidence="1" type="ORF">CEN50_10700</name>
</gene>
<organism evidence="1 2">
    <name type="scientific">Fischerella thermalis CCMEE 5268</name>
    <dbReference type="NCBI Taxonomy" id="2019662"/>
    <lineage>
        <taxon>Bacteria</taxon>
        <taxon>Bacillati</taxon>
        <taxon>Cyanobacteriota</taxon>
        <taxon>Cyanophyceae</taxon>
        <taxon>Nostocales</taxon>
        <taxon>Hapalosiphonaceae</taxon>
        <taxon>Fischerella</taxon>
    </lineage>
</organism>
<evidence type="ECO:0000313" key="2">
    <source>
        <dbReference type="Proteomes" id="UP000235025"/>
    </source>
</evidence>
<dbReference type="EMBL" id="NMQA01000112">
    <property type="protein sequence ID" value="PLZ98620.1"/>
    <property type="molecule type" value="Genomic_DNA"/>
</dbReference>
<dbReference type="AlphaFoldDB" id="A0A2N6KGY7"/>
<sequence>MGKNILPYGLSTKAYLQWLAIVVDHTFSVFFNPVRLIAQPQEKKLIPNNRPPLPTILKILM</sequence>
<proteinExistence type="predicted"/>
<reference evidence="1 2" key="1">
    <citation type="submission" date="2017-07" db="EMBL/GenBank/DDBJ databases">
        <title>Genomes of Fischerella (Mastigocladus) sp. strains.</title>
        <authorList>
            <person name="Miller S.R."/>
        </authorList>
    </citation>
    <scope>NUCLEOTIDE SEQUENCE [LARGE SCALE GENOMIC DNA]</scope>
    <source>
        <strain evidence="1 2">CCMEE 5268</strain>
    </source>
</reference>
<evidence type="ECO:0000313" key="1">
    <source>
        <dbReference type="EMBL" id="PLZ98620.1"/>
    </source>
</evidence>
<accession>A0A2N6KGY7</accession>
<comment type="caution">
    <text evidence="1">The sequence shown here is derived from an EMBL/GenBank/DDBJ whole genome shotgun (WGS) entry which is preliminary data.</text>
</comment>
<dbReference type="Proteomes" id="UP000235025">
    <property type="component" value="Unassembled WGS sequence"/>
</dbReference>
<name>A0A2N6KGY7_9CYAN</name>
<protein>
    <submittedName>
        <fullName evidence="1">Uncharacterized protein</fullName>
    </submittedName>
</protein>